<dbReference type="EMBL" id="MFQZ01000010">
    <property type="protein sequence ID" value="OGH87574.1"/>
    <property type="molecule type" value="Genomic_DNA"/>
</dbReference>
<dbReference type="InterPro" id="IPR043519">
    <property type="entry name" value="NT_sf"/>
</dbReference>
<dbReference type="STRING" id="1798704.A3J93_03555"/>
<organism evidence="1 2">
    <name type="scientific">Candidatus Magasanikbacteria bacterium RIFOXYC2_FULL_42_28</name>
    <dbReference type="NCBI Taxonomy" id="1798704"/>
    <lineage>
        <taxon>Bacteria</taxon>
        <taxon>Candidatus Magasanikiibacteriota</taxon>
    </lineage>
</organism>
<evidence type="ECO:0008006" key="3">
    <source>
        <dbReference type="Google" id="ProtNLM"/>
    </source>
</evidence>
<sequence>MNKLLQQAIIRTLTYFDIVKKSLTRAELFSFLWQPPFVGREEFNKYLEENTVVILSEAKDPLRSNVRDSSATPQNDKKSWQAKDGLYFLPGHDEFVEKRAAGREHSDRLLKIAVRAVKKIRSIPFVRAIFVCNSVGSGTASDNSDVDLFIITAPKRVWLVRFFTNITMLLFGLRRHGDKVAGKVCLSFLVDEKKLNMAPWRVCDDDIYLAYWLFQLIPLYDPNNLYDKLIAANGWVKKYLPNVKKNSTDTFALTDSVWGLKWKNLWEKFWTGAYGDLIENQARGTQQAKMKFSSHGKVRPHDKSVIVGEGVIKLHEGDTREELHRQWLDAISE</sequence>
<dbReference type="Gene3D" id="3.30.460.10">
    <property type="entry name" value="Beta Polymerase, domain 2"/>
    <property type="match status" value="1"/>
</dbReference>
<protein>
    <recommendedName>
        <fullName evidence="3">Polymerase nucleotidyl transferase domain-containing protein</fullName>
    </recommendedName>
</protein>
<dbReference type="SUPFAM" id="SSF81301">
    <property type="entry name" value="Nucleotidyltransferase"/>
    <property type="match status" value="1"/>
</dbReference>
<gene>
    <name evidence="1" type="ORF">A3J93_03555</name>
</gene>
<proteinExistence type="predicted"/>
<name>A0A1F6NVB7_9BACT</name>
<evidence type="ECO:0000313" key="2">
    <source>
        <dbReference type="Proteomes" id="UP000177907"/>
    </source>
</evidence>
<accession>A0A1F6NVB7</accession>
<reference evidence="1 2" key="1">
    <citation type="journal article" date="2016" name="Nat. Commun.">
        <title>Thousands of microbial genomes shed light on interconnected biogeochemical processes in an aquifer system.</title>
        <authorList>
            <person name="Anantharaman K."/>
            <person name="Brown C.T."/>
            <person name="Hug L.A."/>
            <person name="Sharon I."/>
            <person name="Castelle C.J."/>
            <person name="Probst A.J."/>
            <person name="Thomas B.C."/>
            <person name="Singh A."/>
            <person name="Wilkins M.J."/>
            <person name="Karaoz U."/>
            <person name="Brodie E.L."/>
            <person name="Williams K.H."/>
            <person name="Hubbard S.S."/>
            <person name="Banfield J.F."/>
        </authorList>
    </citation>
    <scope>NUCLEOTIDE SEQUENCE [LARGE SCALE GENOMIC DNA]</scope>
</reference>
<dbReference type="Proteomes" id="UP000177907">
    <property type="component" value="Unassembled WGS sequence"/>
</dbReference>
<evidence type="ECO:0000313" key="1">
    <source>
        <dbReference type="EMBL" id="OGH87574.1"/>
    </source>
</evidence>
<dbReference type="AlphaFoldDB" id="A0A1F6NVB7"/>
<comment type="caution">
    <text evidence="1">The sequence shown here is derived from an EMBL/GenBank/DDBJ whole genome shotgun (WGS) entry which is preliminary data.</text>
</comment>